<gene>
    <name evidence="5" type="ORF">TRITD_7Av1G275920</name>
</gene>
<comment type="pathway">
    <text evidence="1">Protein modification; protein ubiquitination.</text>
</comment>
<evidence type="ECO:0000256" key="2">
    <source>
        <dbReference type="ARBA" id="ARBA00010846"/>
    </source>
</evidence>
<keyword evidence="6" id="KW-1185">Reference proteome</keyword>
<evidence type="ECO:0000259" key="3">
    <source>
        <dbReference type="Pfam" id="PF00651"/>
    </source>
</evidence>
<feature type="domain" description="BPM/SPOP BACK" evidence="4">
    <location>
        <begin position="65"/>
        <end position="119"/>
    </location>
</feature>
<accession>A0A9R0ZRY8</accession>
<evidence type="ECO:0008006" key="7">
    <source>
        <dbReference type="Google" id="ProtNLM"/>
    </source>
</evidence>
<dbReference type="PANTHER" id="PTHR26379:SF428">
    <property type="entry name" value="GENOME ASSEMBLY, CHROMOSOME: II"/>
    <property type="match status" value="1"/>
</dbReference>
<proteinExistence type="inferred from homology"/>
<dbReference type="OMA" id="FIAAPNS"/>
<dbReference type="InterPro" id="IPR056423">
    <property type="entry name" value="BACK_BPM_SPOP"/>
</dbReference>
<dbReference type="Proteomes" id="UP000324705">
    <property type="component" value="Chromosome 7A"/>
</dbReference>
<organism evidence="5 6">
    <name type="scientific">Triticum turgidum subsp. durum</name>
    <name type="common">Durum wheat</name>
    <name type="synonym">Triticum durum</name>
    <dbReference type="NCBI Taxonomy" id="4567"/>
    <lineage>
        <taxon>Eukaryota</taxon>
        <taxon>Viridiplantae</taxon>
        <taxon>Streptophyta</taxon>
        <taxon>Embryophyta</taxon>
        <taxon>Tracheophyta</taxon>
        <taxon>Spermatophyta</taxon>
        <taxon>Magnoliopsida</taxon>
        <taxon>Liliopsida</taxon>
        <taxon>Poales</taxon>
        <taxon>Poaceae</taxon>
        <taxon>BOP clade</taxon>
        <taxon>Pooideae</taxon>
        <taxon>Triticodae</taxon>
        <taxon>Triticeae</taxon>
        <taxon>Triticinae</taxon>
        <taxon>Triticum</taxon>
    </lineage>
</organism>
<dbReference type="Gramene" id="TRITD7Av1G275920.1">
    <property type="protein sequence ID" value="TRITD7Av1G275920.1"/>
    <property type="gene ID" value="TRITD7Av1G275920"/>
</dbReference>
<dbReference type="Pfam" id="PF24570">
    <property type="entry name" value="BACK_BPM_SPOP"/>
    <property type="match status" value="1"/>
</dbReference>
<evidence type="ECO:0000259" key="4">
    <source>
        <dbReference type="Pfam" id="PF24570"/>
    </source>
</evidence>
<dbReference type="AlphaFoldDB" id="A0A9R0ZRY8"/>
<evidence type="ECO:0000313" key="6">
    <source>
        <dbReference type="Proteomes" id="UP000324705"/>
    </source>
</evidence>
<dbReference type="InterPro" id="IPR045005">
    <property type="entry name" value="BPM1-6"/>
</dbReference>
<dbReference type="InterPro" id="IPR000210">
    <property type="entry name" value="BTB/POZ_dom"/>
</dbReference>
<dbReference type="PANTHER" id="PTHR26379">
    <property type="entry name" value="BTB/POZ AND MATH DOMAIN-CONTAINING PROTEIN 1"/>
    <property type="match status" value="1"/>
</dbReference>
<dbReference type="Gene3D" id="3.30.710.10">
    <property type="entry name" value="Potassium Channel Kv1.1, Chain A"/>
    <property type="match status" value="1"/>
</dbReference>
<evidence type="ECO:0000256" key="1">
    <source>
        <dbReference type="ARBA" id="ARBA00004906"/>
    </source>
</evidence>
<comment type="similarity">
    <text evidence="2">Belongs to the Tdpoz family.</text>
</comment>
<dbReference type="InterPro" id="IPR011333">
    <property type="entry name" value="SKP1/BTB/POZ_sf"/>
</dbReference>
<protein>
    <recommendedName>
        <fullName evidence="7">BTB domain-containing protein</fullName>
    </recommendedName>
</protein>
<sequence>MLPDIFRTLLHFIYTDCLVLPFNDFDQEDRREIVRHILVAADRYRIERLKLICEAALCRTLDTQTVATTYALADQHQCNDLKQACLKFMASPTIFGEVLASQDYNNLKRKSPSTTLEIFENVYKFPKI</sequence>
<name>A0A9R0ZRY8_TRITD</name>
<dbReference type="EMBL" id="LT934123">
    <property type="protein sequence ID" value="VAI81756.1"/>
    <property type="molecule type" value="Genomic_DNA"/>
</dbReference>
<evidence type="ECO:0000313" key="5">
    <source>
        <dbReference type="EMBL" id="VAI81756.1"/>
    </source>
</evidence>
<dbReference type="SUPFAM" id="SSF54695">
    <property type="entry name" value="POZ domain"/>
    <property type="match status" value="1"/>
</dbReference>
<dbReference type="GO" id="GO:0016567">
    <property type="term" value="P:protein ubiquitination"/>
    <property type="evidence" value="ECO:0007669"/>
    <property type="project" value="InterPro"/>
</dbReference>
<dbReference type="Gene3D" id="1.25.40.420">
    <property type="match status" value="1"/>
</dbReference>
<dbReference type="Pfam" id="PF00651">
    <property type="entry name" value="BTB"/>
    <property type="match status" value="1"/>
</dbReference>
<feature type="domain" description="BTB" evidence="3">
    <location>
        <begin position="3"/>
        <end position="60"/>
    </location>
</feature>
<reference evidence="5 6" key="1">
    <citation type="submission" date="2017-09" db="EMBL/GenBank/DDBJ databases">
        <authorList>
            <consortium name="International Durum Wheat Genome Sequencing Consortium (IDWGSC)"/>
            <person name="Milanesi L."/>
        </authorList>
    </citation>
    <scope>NUCLEOTIDE SEQUENCE [LARGE SCALE GENOMIC DNA]</scope>
    <source>
        <strain evidence="6">cv. Svevo</strain>
    </source>
</reference>